<name>A0ABZ0Q1N4_9LACO</name>
<reference evidence="2" key="1">
    <citation type="submission" date="2024-06" db="EMBL/GenBank/DDBJ databases">
        <authorList>
            <person name="Chang H.C."/>
            <person name="Mun S.Y."/>
        </authorList>
    </citation>
    <scope>NUCLEOTIDE SEQUENCE [LARGE SCALE GENOMIC DNA]</scope>
    <source>
        <strain evidence="2">KT1</strain>
    </source>
</reference>
<accession>A0ABZ0Q1N4</accession>
<organism evidence="1 2">
    <name type="scientific">Pediococcus inopinatus</name>
    <dbReference type="NCBI Taxonomy" id="114090"/>
    <lineage>
        <taxon>Bacteria</taxon>
        <taxon>Bacillati</taxon>
        <taxon>Bacillota</taxon>
        <taxon>Bacilli</taxon>
        <taxon>Lactobacillales</taxon>
        <taxon>Lactobacillaceae</taxon>
        <taxon>Pediococcus</taxon>
    </lineage>
</organism>
<gene>
    <name evidence="1" type="ORF">N6G96_05925</name>
</gene>
<dbReference type="Proteomes" id="UP001302696">
    <property type="component" value="Chromosome"/>
</dbReference>
<protein>
    <submittedName>
        <fullName evidence="1">Uncharacterized protein</fullName>
    </submittedName>
</protein>
<keyword evidence="2" id="KW-1185">Reference proteome</keyword>
<proteinExistence type="predicted"/>
<dbReference type="RefSeq" id="WP_323708934.1">
    <property type="nucleotide sequence ID" value="NZ_CP104778.1"/>
</dbReference>
<evidence type="ECO:0000313" key="1">
    <source>
        <dbReference type="EMBL" id="WPC20846.1"/>
    </source>
</evidence>
<dbReference type="EMBL" id="CP104778">
    <property type="protein sequence ID" value="WPC20846.1"/>
    <property type="molecule type" value="Genomic_DNA"/>
</dbReference>
<sequence length="54" mass="6165">MTTLLEKNSSYGLQKDSNATRKTLTDISKTIYKGQQVGKTVYEQLKQSREGLKR</sequence>
<evidence type="ECO:0000313" key="2">
    <source>
        <dbReference type="Proteomes" id="UP001302696"/>
    </source>
</evidence>